<dbReference type="EMBL" id="SNRX01000002">
    <property type="protein sequence ID" value="KAA6303270.1"/>
    <property type="molecule type" value="Genomic_DNA"/>
</dbReference>
<evidence type="ECO:0000256" key="1">
    <source>
        <dbReference type="SAM" id="MobiDB-lite"/>
    </source>
</evidence>
<evidence type="ECO:0000313" key="5">
    <source>
        <dbReference type="Proteomes" id="UP000324575"/>
    </source>
</evidence>
<dbReference type="InterPro" id="IPR014819">
    <property type="entry name" value="PriCT_2"/>
</dbReference>
<comment type="caution">
    <text evidence="3">The sequence shown here is derived from an EMBL/GenBank/DDBJ whole genome shotgun (WGS) entry which is preliminary data.</text>
</comment>
<dbReference type="InterPro" id="IPR025048">
    <property type="entry name" value="DUF3987"/>
</dbReference>
<sequence>MSKKTFNPADWLTPNAANTPVTAGLTRNPQAPDTDIEIITKRIESSATDIAPNYADWRDLGFALADALGESGRDYYHRLSRFYSSYSQSETDKQFSACLAAHGHGVTIKTLYHLVKQAGIDVSIQKLPLVPIVPKQINSSKSPNPQRGETGDNGESGENSVFIPTIPKEVFTNLPPLLQQGVSKADSPEDADLLLLGSLTVFSCCLPNIYGLYNQCEVYPNLFLFVAAKASAGKGRLSLCRRLVQPIHNHLREMNAAEKEQYEIELSQYVATKNKEEVQKPQEPPLRTLFIPANNSATGLFQLLKENDETGLIFETEGDTLAQTFKSEHGNYSDGFRKAFHHEPISYNRRKDREFVELAHPQLSALLSGTPRQVQSLIPDAENGLFSRFLFYYINLQPVWKNVFAGNDNAPLEYQFDKIASDFQTLYHHLQQQPQRLRFSFSKQQQETFNAYFDETQQQYHEQYGDSFIGTVRRLGLSAFRVAMILTALRIPQAVSNSQIIVCNESDFNAALEITKTLIHHAALIFTQLPTAMPEHTPSVAPQQRLLQALPPNFDRKTYLAVAKTLEIPDKTAEKQIERYLKVHLIERVNHGSYHKK</sequence>
<evidence type="ECO:0000313" key="3">
    <source>
        <dbReference type="EMBL" id="KAA6303270.1"/>
    </source>
</evidence>
<proteinExistence type="predicted"/>
<feature type="compositionally biased region" description="Polar residues" evidence="1">
    <location>
        <begin position="136"/>
        <end position="147"/>
    </location>
</feature>
<dbReference type="Proteomes" id="UP000324575">
    <property type="component" value="Unassembled WGS sequence"/>
</dbReference>
<dbReference type="Pfam" id="PF08707">
    <property type="entry name" value="PriCT_2"/>
    <property type="match status" value="1"/>
</dbReference>
<feature type="region of interest" description="Disordered" evidence="1">
    <location>
        <begin position="135"/>
        <end position="159"/>
    </location>
</feature>
<name>A0A5M8P4X7_9BACT</name>
<protein>
    <recommendedName>
        <fullName evidence="2">Primase C-terminal 2 domain-containing protein</fullName>
    </recommendedName>
</protein>
<dbReference type="Pfam" id="PF13148">
    <property type="entry name" value="DUF3987"/>
    <property type="match status" value="1"/>
</dbReference>
<organism evidence="3 5">
    <name type="scientific">Candidatus Ordinivivax streblomastigis</name>
    <dbReference type="NCBI Taxonomy" id="2540710"/>
    <lineage>
        <taxon>Bacteria</taxon>
        <taxon>Pseudomonadati</taxon>
        <taxon>Bacteroidota</taxon>
        <taxon>Bacteroidia</taxon>
        <taxon>Bacteroidales</taxon>
        <taxon>Candidatus Ordinivivax</taxon>
    </lineage>
</organism>
<reference evidence="3 5" key="1">
    <citation type="submission" date="2019-03" db="EMBL/GenBank/DDBJ databases">
        <title>Single cell metagenomics reveals metabolic interactions within the superorganism composed of flagellate Streblomastix strix and complex community of Bacteroidetes bacteria on its surface.</title>
        <authorList>
            <person name="Treitli S.C."/>
            <person name="Kolisko M."/>
            <person name="Husnik F."/>
            <person name="Keeling P."/>
            <person name="Hampl V."/>
        </authorList>
    </citation>
    <scope>NUCLEOTIDE SEQUENCE [LARGE SCALE GENOMIC DNA]</scope>
    <source>
        <strain evidence="3">St1</strain>
    </source>
</reference>
<dbReference type="EMBL" id="SNRX01000002">
    <property type="protein sequence ID" value="KAA6303377.1"/>
    <property type="molecule type" value="Genomic_DNA"/>
</dbReference>
<gene>
    <name evidence="3" type="ORF">EZS26_000430</name>
    <name evidence="4" type="ORF">EZS26_000537</name>
</gene>
<dbReference type="AlphaFoldDB" id="A0A5M8P4X7"/>
<evidence type="ECO:0000313" key="4">
    <source>
        <dbReference type="EMBL" id="KAA6303377.1"/>
    </source>
</evidence>
<evidence type="ECO:0000259" key="2">
    <source>
        <dbReference type="Pfam" id="PF08707"/>
    </source>
</evidence>
<dbReference type="GO" id="GO:0016817">
    <property type="term" value="F:hydrolase activity, acting on acid anhydrides"/>
    <property type="evidence" value="ECO:0007669"/>
    <property type="project" value="InterPro"/>
</dbReference>
<accession>A0A5M8P4X7</accession>
<feature type="domain" description="Primase C-terminal 2" evidence="2">
    <location>
        <begin position="43"/>
        <end position="114"/>
    </location>
</feature>